<accession>A0A6J7PMQ7</accession>
<proteinExistence type="predicted"/>
<reference evidence="2" key="1">
    <citation type="submission" date="2020-05" db="EMBL/GenBank/DDBJ databases">
        <authorList>
            <person name="Chiriac C."/>
            <person name="Salcher M."/>
            <person name="Ghai R."/>
            <person name="Kavagutti S V."/>
        </authorList>
    </citation>
    <scope>NUCLEOTIDE SEQUENCE</scope>
</reference>
<feature type="compositionally biased region" description="Basic and acidic residues" evidence="1">
    <location>
        <begin position="26"/>
        <end position="38"/>
    </location>
</feature>
<gene>
    <name evidence="2" type="ORF">UFOPK4074_00365</name>
</gene>
<evidence type="ECO:0000256" key="1">
    <source>
        <dbReference type="SAM" id="MobiDB-lite"/>
    </source>
</evidence>
<sequence length="38" mass="4089">MSLTGHVAEDAATVEQAGKGFKGKKEKKEKNREKGGRS</sequence>
<dbReference type="EMBL" id="CAFBPG010000018">
    <property type="protein sequence ID" value="CAB5005745.1"/>
    <property type="molecule type" value="Genomic_DNA"/>
</dbReference>
<organism evidence="2">
    <name type="scientific">freshwater metagenome</name>
    <dbReference type="NCBI Taxonomy" id="449393"/>
    <lineage>
        <taxon>unclassified sequences</taxon>
        <taxon>metagenomes</taxon>
        <taxon>ecological metagenomes</taxon>
    </lineage>
</organism>
<dbReference type="AlphaFoldDB" id="A0A6J7PMQ7"/>
<evidence type="ECO:0000313" key="2">
    <source>
        <dbReference type="EMBL" id="CAB5005745.1"/>
    </source>
</evidence>
<protein>
    <submittedName>
        <fullName evidence="2">Unannotated protein</fullName>
    </submittedName>
</protein>
<feature type="region of interest" description="Disordered" evidence="1">
    <location>
        <begin position="1"/>
        <end position="38"/>
    </location>
</feature>
<name>A0A6J7PMQ7_9ZZZZ</name>